<evidence type="ECO:0000259" key="2">
    <source>
        <dbReference type="Pfam" id="PF02470"/>
    </source>
</evidence>
<name>A0A5M3T945_LIMPL</name>
<dbReference type="Pfam" id="PF02470">
    <property type="entry name" value="MlaD"/>
    <property type="match status" value="1"/>
</dbReference>
<dbReference type="PANTHER" id="PTHR34675:SF1">
    <property type="entry name" value="PROTEIN TRIGALACTOSYLDIACYLGLYCEROL 2, CHLOROPLASTIC"/>
    <property type="match status" value="1"/>
</dbReference>
<reference evidence="3 4" key="1">
    <citation type="journal article" date="2019" name="J Genomics">
        <title>The Draft Genome of a Hydrogen-producing Cyanobacterium, Arthrospira platensis NIES-46.</title>
        <authorList>
            <person name="Suzuki S."/>
            <person name="Yamaguchi H."/>
            <person name="Kawachi M."/>
        </authorList>
    </citation>
    <scope>NUCLEOTIDE SEQUENCE [LARGE SCALE GENOMIC DNA]</scope>
    <source>
        <strain evidence="3 4">NIES-46</strain>
    </source>
</reference>
<sequence length="460" mass="49462">MRSRSVREGSVGLLIILGVGLFGATAFWLRGLTLGQQSYQIRAEFPSATGLQIGVPVRYRGVKVGRVTRIQPQSNGVEVVLNIESTDLVMPRNSQVLVNQTGFLNETYVDIIPNAVLTPELVAANPISATCPSSDILCHESSIQGLPGISPDRLMETMLDLGELYGNPELFANLNAAVENTALAAAEATKLTTQMGQLVEIAKLELGNFSASVDQNMNLFSSEMTQLSDQLERSMQEVSGAALQSANSLDRVTGDISALTQEVNALVATNRSTLLTTLNNINETSQELSVAIATLTPVIARFEQGELLTNLETLSANAVIASENLRDVSKTVNNPDNLILLQQTLDSARSTLQNMQKVTADIEDLTGDPRLRDSLRRIINGLGNILASTEELERQTAVAETLAPLSQAAEAGDEKTIKLLFSEIDSDLSDLWALVSSPDTATNSPRWTIDSTSSVDIHGE</sequence>
<evidence type="ECO:0000313" key="4">
    <source>
        <dbReference type="Proteomes" id="UP000326169"/>
    </source>
</evidence>
<dbReference type="EMBL" id="BIMW01000123">
    <property type="protein sequence ID" value="GCE95142.1"/>
    <property type="molecule type" value="Genomic_DNA"/>
</dbReference>
<evidence type="ECO:0000256" key="1">
    <source>
        <dbReference type="SAM" id="Phobius"/>
    </source>
</evidence>
<proteinExistence type="predicted"/>
<keyword evidence="1" id="KW-0472">Membrane</keyword>
<dbReference type="RefSeq" id="WP_014275380.1">
    <property type="nucleotide sequence ID" value="NZ_BIMW01000123.1"/>
</dbReference>
<gene>
    <name evidence="3" type="ORF">NIES46_32040</name>
</gene>
<protein>
    <recommendedName>
        <fullName evidence="2">Mce/MlaD domain-containing protein</fullName>
    </recommendedName>
</protein>
<keyword evidence="1" id="KW-0812">Transmembrane</keyword>
<accession>A0A5M3T945</accession>
<dbReference type="Proteomes" id="UP000326169">
    <property type="component" value="Unassembled WGS sequence"/>
</dbReference>
<dbReference type="InterPro" id="IPR003399">
    <property type="entry name" value="Mce/MlaD"/>
</dbReference>
<evidence type="ECO:0000313" key="3">
    <source>
        <dbReference type="EMBL" id="GCE95142.1"/>
    </source>
</evidence>
<dbReference type="GeneID" id="301684007"/>
<feature type="transmembrane region" description="Helical" evidence="1">
    <location>
        <begin position="12"/>
        <end position="29"/>
    </location>
</feature>
<dbReference type="PANTHER" id="PTHR34675">
    <property type="entry name" value="PROTEIN TRIGALACTOSYLDIACYLGLYCEROL 2, CHLOROPLASTIC"/>
    <property type="match status" value="1"/>
</dbReference>
<keyword evidence="1" id="KW-1133">Transmembrane helix</keyword>
<organism evidence="3 4">
    <name type="scientific">Limnospira platensis NIES-46</name>
    <dbReference type="NCBI Taxonomy" id="1236695"/>
    <lineage>
        <taxon>Bacteria</taxon>
        <taxon>Bacillati</taxon>
        <taxon>Cyanobacteriota</taxon>
        <taxon>Cyanophyceae</taxon>
        <taxon>Oscillatoriophycideae</taxon>
        <taxon>Oscillatoriales</taxon>
        <taxon>Sirenicapillariaceae</taxon>
        <taxon>Limnospira</taxon>
    </lineage>
</organism>
<feature type="domain" description="Mce/MlaD" evidence="2">
    <location>
        <begin position="38"/>
        <end position="113"/>
    </location>
</feature>
<comment type="caution">
    <text evidence="3">The sequence shown here is derived from an EMBL/GenBank/DDBJ whole genome shotgun (WGS) entry which is preliminary data.</text>
</comment>
<keyword evidence="4" id="KW-1185">Reference proteome</keyword>
<dbReference type="InterPro" id="IPR039342">
    <property type="entry name" value="TGD2-like"/>
</dbReference>